<comment type="caution">
    <text evidence="1">The sequence shown here is derived from an EMBL/GenBank/DDBJ whole genome shotgun (WGS) entry which is preliminary data.</text>
</comment>
<gene>
    <name evidence="1" type="ORF">EVA_03089</name>
</gene>
<dbReference type="EMBL" id="AMCI01000540">
    <property type="protein sequence ID" value="EJX08793.1"/>
    <property type="molecule type" value="Genomic_DNA"/>
</dbReference>
<organism evidence="1">
    <name type="scientific">gut metagenome</name>
    <dbReference type="NCBI Taxonomy" id="749906"/>
    <lineage>
        <taxon>unclassified sequences</taxon>
        <taxon>metagenomes</taxon>
        <taxon>organismal metagenomes</taxon>
    </lineage>
</organism>
<reference evidence="1" key="1">
    <citation type="journal article" date="2012" name="PLoS ONE">
        <title>Gene sets for utilization of primary and secondary nutrition supplies in the distal gut of endangered iberian lynx.</title>
        <authorList>
            <person name="Alcaide M."/>
            <person name="Messina E."/>
            <person name="Richter M."/>
            <person name="Bargiela R."/>
            <person name="Peplies J."/>
            <person name="Huws S.A."/>
            <person name="Newbold C.J."/>
            <person name="Golyshin P.N."/>
            <person name="Simon M.A."/>
            <person name="Lopez G."/>
            <person name="Yakimov M.M."/>
            <person name="Ferrer M."/>
        </authorList>
    </citation>
    <scope>NUCLEOTIDE SEQUENCE</scope>
</reference>
<sequence>MKGVSLLCEFYFSTSLFESLLECFSFFLSNAFLNLARSTVNNVLSFLQAEAAVFLNSLNYLKLSSTCALENYVK</sequence>
<accession>J9GZQ0</accession>
<proteinExistence type="predicted"/>
<name>J9GZQ0_9ZZZZ</name>
<dbReference type="AlphaFoldDB" id="J9GZQ0"/>
<protein>
    <submittedName>
        <fullName evidence="1">Uncharacterized protein</fullName>
    </submittedName>
</protein>
<evidence type="ECO:0000313" key="1">
    <source>
        <dbReference type="EMBL" id="EJX08793.1"/>
    </source>
</evidence>